<dbReference type="SMART" id="SM00304">
    <property type="entry name" value="HAMP"/>
    <property type="match status" value="1"/>
</dbReference>
<dbReference type="CDD" id="cd18774">
    <property type="entry name" value="PDC2_HK_sensor"/>
    <property type="match status" value="1"/>
</dbReference>
<feature type="transmembrane region" description="Helical" evidence="6">
    <location>
        <begin position="20"/>
        <end position="40"/>
    </location>
</feature>
<dbReference type="SUPFAM" id="SSF55874">
    <property type="entry name" value="ATPase domain of HSP90 chaperone/DNA topoisomerase II/histidine kinase"/>
    <property type="match status" value="1"/>
</dbReference>
<protein>
    <submittedName>
        <fullName evidence="8">Sensor histidine kinase</fullName>
        <ecNumber evidence="8">2.7.13.3</ecNumber>
    </submittedName>
</protein>
<evidence type="ECO:0000313" key="8">
    <source>
        <dbReference type="EMBL" id="MDU0202174.1"/>
    </source>
</evidence>
<dbReference type="InterPro" id="IPR010559">
    <property type="entry name" value="Sig_transdc_His_kin_internal"/>
</dbReference>
<evidence type="ECO:0000256" key="5">
    <source>
        <dbReference type="ARBA" id="ARBA00023136"/>
    </source>
</evidence>
<sequence>MWIRSLKQLFSHHISIKSRLLIYFLSLVLIPSSIIAISLYHQSSSTISQNMTDSINRSMQMMELNVQETLEQIDDITTKIYTSDTLQGILSSDPSSDEIGIVNEMTQLSTLLDSYSFSNQGRTKFTLNLFLMNRPIYNLFPSIPHVYSVESVQNLGWYQAMSYKSRFKVLGLYQGTNEAGNPPQYSIRTAKQLYELDNFAVPYAGLITADVNIADFGKMLDSLKPSEHSEVYILNAAGEVMIGPRMDEVNQPFSIPELFSPSKSLLEPEFQSQITSMQGEQTLVASKIISQLDWKLVTVSPLRDLNGKLLTFRNVMIVVILFSMVMAFILALFLSNNITNPIRKFIRAINTTDSELFNVSIDYKRNDEFLFLFQRFNKMIRQMKELVDQLYVTEVKKKKAELEALQAQINPHFLYNTLDSINWMALKKKMPEISLMVTSLSDFFRLSLNKGRSMIQLQDEVNQVQAYLTIQQIRLSNKLTFEIDAPSHLLQLITVKLILQPLIENAIIHGFDASKGRGHLIIRAALEADILTLRVSDNGSGNHADVNKIQDLLTSSGDETPSFGIRNVNTRIQQWFGQPYGLQYEANEEQGLTAIIRMPARKTADGLSNDLLLDQRDHLS</sequence>
<reference evidence="8 9" key="1">
    <citation type="submission" date="2023-10" db="EMBL/GenBank/DDBJ databases">
        <title>Paenibacillus strain PFR10 Genome sequencing and assembly.</title>
        <authorList>
            <person name="Kim I."/>
        </authorList>
    </citation>
    <scope>NUCLEOTIDE SEQUENCE [LARGE SCALE GENOMIC DNA]</scope>
    <source>
        <strain evidence="8 9">PFR10</strain>
    </source>
</reference>
<name>A0ABU3RD35_9BACL</name>
<gene>
    <name evidence="8" type="ORF">RQP52_13810</name>
</gene>
<dbReference type="Gene3D" id="3.30.450.20">
    <property type="entry name" value="PAS domain"/>
    <property type="match status" value="1"/>
</dbReference>
<keyword evidence="5 6" id="KW-0472">Membrane</keyword>
<evidence type="ECO:0000313" key="9">
    <source>
        <dbReference type="Proteomes" id="UP001260980"/>
    </source>
</evidence>
<dbReference type="EC" id="2.7.13.3" evidence="8"/>
<keyword evidence="6" id="KW-1133">Transmembrane helix</keyword>
<keyword evidence="9" id="KW-1185">Reference proteome</keyword>
<feature type="domain" description="HAMP" evidence="7">
    <location>
        <begin position="336"/>
        <end position="388"/>
    </location>
</feature>
<keyword evidence="3" id="KW-0597">Phosphoprotein</keyword>
<keyword evidence="8" id="KW-0418">Kinase</keyword>
<keyword evidence="2" id="KW-1003">Cell membrane</keyword>
<dbReference type="PROSITE" id="PS50885">
    <property type="entry name" value="HAMP"/>
    <property type="match status" value="1"/>
</dbReference>
<comment type="caution">
    <text evidence="8">The sequence shown here is derived from an EMBL/GenBank/DDBJ whole genome shotgun (WGS) entry which is preliminary data.</text>
</comment>
<dbReference type="Proteomes" id="UP001260980">
    <property type="component" value="Unassembled WGS sequence"/>
</dbReference>
<dbReference type="PANTHER" id="PTHR34220:SF7">
    <property type="entry name" value="SENSOR HISTIDINE KINASE YPDA"/>
    <property type="match status" value="1"/>
</dbReference>
<dbReference type="EMBL" id="JAWCUD010000003">
    <property type="protein sequence ID" value="MDU0202174.1"/>
    <property type="molecule type" value="Genomic_DNA"/>
</dbReference>
<comment type="subcellular location">
    <subcellularLocation>
        <location evidence="1">Cell membrane</location>
        <topology evidence="1">Multi-pass membrane protein</topology>
    </subcellularLocation>
</comment>
<dbReference type="Pfam" id="PF06580">
    <property type="entry name" value="His_kinase"/>
    <property type="match status" value="1"/>
</dbReference>
<dbReference type="Gene3D" id="6.10.340.10">
    <property type="match status" value="1"/>
</dbReference>
<dbReference type="SUPFAM" id="SSF158472">
    <property type="entry name" value="HAMP domain-like"/>
    <property type="match status" value="1"/>
</dbReference>
<dbReference type="Pfam" id="PF00672">
    <property type="entry name" value="HAMP"/>
    <property type="match status" value="1"/>
</dbReference>
<dbReference type="PANTHER" id="PTHR34220">
    <property type="entry name" value="SENSOR HISTIDINE KINASE YPDA"/>
    <property type="match status" value="1"/>
</dbReference>
<keyword evidence="6" id="KW-0812">Transmembrane</keyword>
<dbReference type="GO" id="GO:0004673">
    <property type="term" value="F:protein histidine kinase activity"/>
    <property type="evidence" value="ECO:0007669"/>
    <property type="project" value="UniProtKB-EC"/>
</dbReference>
<dbReference type="InterPro" id="IPR003660">
    <property type="entry name" value="HAMP_dom"/>
</dbReference>
<feature type="transmembrane region" description="Helical" evidence="6">
    <location>
        <begin position="315"/>
        <end position="334"/>
    </location>
</feature>
<dbReference type="InterPro" id="IPR050640">
    <property type="entry name" value="Bact_2-comp_sensor_kinase"/>
</dbReference>
<evidence type="ECO:0000256" key="6">
    <source>
        <dbReference type="SAM" id="Phobius"/>
    </source>
</evidence>
<dbReference type="InterPro" id="IPR036890">
    <property type="entry name" value="HATPase_C_sf"/>
</dbReference>
<evidence type="ECO:0000256" key="3">
    <source>
        <dbReference type="ARBA" id="ARBA00022553"/>
    </source>
</evidence>
<dbReference type="Gene3D" id="3.30.565.10">
    <property type="entry name" value="Histidine kinase-like ATPase, C-terminal domain"/>
    <property type="match status" value="1"/>
</dbReference>
<evidence type="ECO:0000256" key="4">
    <source>
        <dbReference type="ARBA" id="ARBA00022679"/>
    </source>
</evidence>
<dbReference type="RefSeq" id="WP_315952195.1">
    <property type="nucleotide sequence ID" value="NZ_JAWCUD010000003.1"/>
</dbReference>
<organism evidence="8 9">
    <name type="scientific">Paenibacillus violae</name>
    <dbReference type="NCBI Taxonomy" id="3077234"/>
    <lineage>
        <taxon>Bacteria</taxon>
        <taxon>Bacillati</taxon>
        <taxon>Bacillota</taxon>
        <taxon>Bacilli</taxon>
        <taxon>Bacillales</taxon>
        <taxon>Paenibacillaceae</taxon>
        <taxon>Paenibacillus</taxon>
    </lineage>
</organism>
<evidence type="ECO:0000259" key="7">
    <source>
        <dbReference type="PROSITE" id="PS50885"/>
    </source>
</evidence>
<proteinExistence type="predicted"/>
<evidence type="ECO:0000256" key="1">
    <source>
        <dbReference type="ARBA" id="ARBA00004651"/>
    </source>
</evidence>
<accession>A0ABU3RD35</accession>
<keyword evidence="4 8" id="KW-0808">Transferase</keyword>
<evidence type="ECO:0000256" key="2">
    <source>
        <dbReference type="ARBA" id="ARBA00022475"/>
    </source>
</evidence>